<dbReference type="InterPro" id="IPR043755">
    <property type="entry name" value="DUF5701"/>
</dbReference>
<name>A0A2P2BYX7_9ZZZZ</name>
<reference evidence="1" key="1">
    <citation type="submission" date="2015-08" db="EMBL/GenBank/DDBJ databases">
        <authorList>
            <person name="Babu N.S."/>
            <person name="Beckwith C.J."/>
            <person name="Beseler K.G."/>
            <person name="Brison A."/>
            <person name="Carone J.V."/>
            <person name="Caskin T.P."/>
            <person name="Diamond M."/>
            <person name="Durham M.E."/>
            <person name="Foxe J.M."/>
            <person name="Go M."/>
            <person name="Henderson B.A."/>
            <person name="Jones I.B."/>
            <person name="McGettigan J.A."/>
            <person name="Micheletti S.J."/>
            <person name="Nasrallah M.E."/>
            <person name="Ortiz D."/>
            <person name="Piller C.R."/>
            <person name="Privatt S.R."/>
            <person name="Schneider S.L."/>
            <person name="Sharp S."/>
            <person name="Smith T.C."/>
            <person name="Stanton J.D."/>
            <person name="Ullery H.E."/>
            <person name="Wilson R.J."/>
            <person name="Serrano M.G."/>
            <person name="Buck G."/>
            <person name="Lee V."/>
            <person name="Wang Y."/>
            <person name="Carvalho R."/>
            <person name="Voegtly L."/>
            <person name="Shi R."/>
            <person name="Duckworth R."/>
            <person name="Johnson A."/>
            <person name="Loviza R."/>
            <person name="Walstead R."/>
            <person name="Shah Z."/>
            <person name="Kiflezghi M."/>
            <person name="Wade K."/>
            <person name="Ball S.L."/>
            <person name="Bradley K.W."/>
            <person name="Asai D.J."/>
            <person name="Bowman C.A."/>
            <person name="Russell D.A."/>
            <person name="Pope W.H."/>
            <person name="Jacobs-Sera D."/>
            <person name="Hendrix R.W."/>
            <person name="Hatfull G.F."/>
        </authorList>
    </citation>
    <scope>NUCLEOTIDE SEQUENCE</scope>
</reference>
<dbReference type="EMBL" id="CZKA01000015">
    <property type="protein sequence ID" value="CUR54926.1"/>
    <property type="molecule type" value="Genomic_DNA"/>
</dbReference>
<gene>
    <name evidence="1" type="ORF">NOCA2220117</name>
</gene>
<proteinExistence type="predicted"/>
<dbReference type="Pfam" id="PF18959">
    <property type="entry name" value="DUF5701"/>
    <property type="match status" value="1"/>
</dbReference>
<protein>
    <submittedName>
        <fullName evidence="1">Uncharacterized protein</fullName>
    </submittedName>
</protein>
<dbReference type="AlphaFoldDB" id="A0A2P2BYX7"/>
<evidence type="ECO:0000313" key="1">
    <source>
        <dbReference type="EMBL" id="CUR54926.1"/>
    </source>
</evidence>
<organism evidence="1">
    <name type="scientific">metagenome</name>
    <dbReference type="NCBI Taxonomy" id="256318"/>
    <lineage>
        <taxon>unclassified sequences</taxon>
        <taxon>metagenomes</taxon>
    </lineage>
</organism>
<sequence>MSRVAEQIDRLVGLGYPALAGLAESDFRSRLDPLGELAAGLEETDGPGHAAYVLVVTRELVDPYATVPLLRLVGSAKPAVVDRNHAPGDLATYDALPELGVPAGDAYLLVGVERGEEFCGVRPEDALPVLRARGRTPLTIDEGIALVTHAPHLLEKNRCFMLSGSRRNDRRVPALWISERAPKLGWCWDGNPHSWLGVASAGARLAQKSVRSA</sequence>
<accession>A0A2P2BYX7</accession>